<feature type="compositionally biased region" description="Low complexity" evidence="3">
    <location>
        <begin position="368"/>
        <end position="392"/>
    </location>
</feature>
<evidence type="ECO:0000256" key="1">
    <source>
        <dbReference type="ARBA" id="ARBA00004496"/>
    </source>
</evidence>
<evidence type="ECO:0000256" key="3">
    <source>
        <dbReference type="SAM" id="MobiDB-lite"/>
    </source>
</evidence>
<evidence type="ECO:0000256" key="2">
    <source>
        <dbReference type="ARBA" id="ARBA00022490"/>
    </source>
</evidence>
<comment type="subcellular location">
    <subcellularLocation>
        <location evidence="1">Cytoplasm</location>
    </subcellularLocation>
</comment>
<dbReference type="SMART" id="SM00313">
    <property type="entry name" value="PXA"/>
    <property type="match status" value="1"/>
</dbReference>
<protein>
    <recommendedName>
        <fullName evidence="4">PXA domain-containing protein</fullName>
    </recommendedName>
</protein>
<dbReference type="Pfam" id="PF02194">
    <property type="entry name" value="PXA"/>
    <property type="match status" value="1"/>
</dbReference>
<dbReference type="PROSITE" id="PS51207">
    <property type="entry name" value="PXA"/>
    <property type="match status" value="1"/>
</dbReference>
<dbReference type="GO" id="GO:0045022">
    <property type="term" value="P:early endosome to late endosome transport"/>
    <property type="evidence" value="ECO:0007669"/>
    <property type="project" value="TreeGrafter"/>
</dbReference>
<dbReference type="PANTHER" id="PTHR22999:SF23">
    <property type="entry name" value="SORTING NEXIN-16"/>
    <property type="match status" value="1"/>
</dbReference>
<dbReference type="GO" id="GO:0005769">
    <property type="term" value="C:early endosome"/>
    <property type="evidence" value="ECO:0007669"/>
    <property type="project" value="TreeGrafter"/>
</dbReference>
<feature type="compositionally biased region" description="Polar residues" evidence="3">
    <location>
        <begin position="393"/>
        <end position="404"/>
    </location>
</feature>
<organism evidence="5 6">
    <name type="scientific">Elsinoe batatas</name>
    <dbReference type="NCBI Taxonomy" id="2601811"/>
    <lineage>
        <taxon>Eukaryota</taxon>
        <taxon>Fungi</taxon>
        <taxon>Dikarya</taxon>
        <taxon>Ascomycota</taxon>
        <taxon>Pezizomycotina</taxon>
        <taxon>Dothideomycetes</taxon>
        <taxon>Dothideomycetidae</taxon>
        <taxon>Myriangiales</taxon>
        <taxon>Elsinoaceae</taxon>
        <taxon>Elsinoe</taxon>
    </lineage>
</organism>
<dbReference type="PANTHER" id="PTHR22999">
    <property type="entry name" value="PX SERINE/THREONINE KINASE PXK"/>
    <property type="match status" value="1"/>
</dbReference>
<reference evidence="5" key="1">
    <citation type="submission" date="2021-07" db="EMBL/GenBank/DDBJ databases">
        <title>Elsinoe batatas strain:CRI-CJ2 Genome sequencing and assembly.</title>
        <authorList>
            <person name="Huang L."/>
        </authorList>
    </citation>
    <scope>NUCLEOTIDE SEQUENCE</scope>
    <source>
        <strain evidence="5">CRI-CJ2</strain>
    </source>
</reference>
<dbReference type="InterPro" id="IPR003114">
    <property type="entry name" value="Phox_assoc"/>
</dbReference>
<feature type="region of interest" description="Disordered" evidence="3">
    <location>
        <begin position="1"/>
        <end position="51"/>
    </location>
</feature>
<evidence type="ECO:0000313" key="6">
    <source>
        <dbReference type="Proteomes" id="UP000809789"/>
    </source>
</evidence>
<feature type="compositionally biased region" description="Polar residues" evidence="3">
    <location>
        <begin position="20"/>
        <end position="29"/>
    </location>
</feature>
<dbReference type="OrthoDB" id="5582218at2759"/>
<dbReference type="InterPro" id="IPR051837">
    <property type="entry name" value="SortingNexin/PXDomain-PKLike"/>
</dbReference>
<name>A0A8K0KY52_9PEZI</name>
<keyword evidence="2" id="KW-0963">Cytoplasm</keyword>
<evidence type="ECO:0000259" key="4">
    <source>
        <dbReference type="PROSITE" id="PS51207"/>
    </source>
</evidence>
<feature type="region of interest" description="Disordered" evidence="3">
    <location>
        <begin position="365"/>
        <end position="404"/>
    </location>
</feature>
<comment type="caution">
    <text evidence="5">The sequence shown here is derived from an EMBL/GenBank/DDBJ whole genome shotgun (WGS) entry which is preliminary data.</text>
</comment>
<sequence>MSALGIKGPARPAHLRQKSSSRTTRGNDSQSDRDVRVRRTDKKATENEKNDAATATFVRRTLCGGHLKPGADLSNSQSLDELLPPLTSSNEVDLQLYGIIAVIIKQFVQTWYSKITPDHEFVDEIVQIIAHCTRGFEQRLRRVDLEALLLDEIPELLNQHAKAYRIATSSSQDPTSSLLGANTRTVYHSLHPHPALSPVPTESDPDSVVAQQSNEAAWRQLLIEGVLELLLPPEDLQNPCLKVLVNEIFSEMIIGNVLGGKVSEEWFLWEGITKAIQAVRTDGTAVPDNLNPKKAARLEQFGLLSAEAPTRAPDRARQRERRVYAMIINAGWELLRIGILIHGVIRAVFFALSDAVYLPARRMEHDSTSSGNSVTSSPSSSFTSSPNPNASSRSDVVQDSATKPSRTPIIDMSAWRVPFTILGLSASMPWLTGALALIQHYAVHGPGQVGGVDARLDRLLSHLLTTHLLTPHRLPSLLRTLRTNLFPNNALGAGKPPPTTPEEIAAIKRRCAEEIRSLIPGAVRGLYFGPTKGGMGREEWEVERVEEMLGLLGEGYCNKHFLFAVVEVVVCRVFPEMMQGSS</sequence>
<dbReference type="EMBL" id="JAESVG020000008">
    <property type="protein sequence ID" value="KAG8624924.1"/>
    <property type="molecule type" value="Genomic_DNA"/>
</dbReference>
<feature type="domain" description="PXA" evidence="4">
    <location>
        <begin position="89"/>
        <end position="280"/>
    </location>
</feature>
<feature type="compositionally biased region" description="Basic and acidic residues" evidence="3">
    <location>
        <begin position="30"/>
        <end position="51"/>
    </location>
</feature>
<accession>A0A8K0KY52</accession>
<keyword evidence="6" id="KW-1185">Reference proteome</keyword>
<dbReference type="AlphaFoldDB" id="A0A8K0KY52"/>
<dbReference type="GO" id="GO:0005770">
    <property type="term" value="C:late endosome"/>
    <property type="evidence" value="ECO:0007669"/>
    <property type="project" value="TreeGrafter"/>
</dbReference>
<gene>
    <name evidence="5" type="ORF">KVT40_006675</name>
</gene>
<dbReference type="Proteomes" id="UP000809789">
    <property type="component" value="Unassembled WGS sequence"/>
</dbReference>
<dbReference type="GO" id="GO:0035091">
    <property type="term" value="F:phosphatidylinositol binding"/>
    <property type="evidence" value="ECO:0007669"/>
    <property type="project" value="TreeGrafter"/>
</dbReference>
<evidence type="ECO:0000313" key="5">
    <source>
        <dbReference type="EMBL" id="KAG8624924.1"/>
    </source>
</evidence>
<proteinExistence type="predicted"/>